<feature type="binding site" evidence="5">
    <location>
        <position position="288"/>
    </location>
    <ligand>
        <name>Mn(2+)</name>
        <dbReference type="ChEBI" id="CHEBI:29035"/>
        <label>2</label>
    </ligand>
</feature>
<comment type="catalytic activity">
    <reaction evidence="5">
        <text>2-deoxy-alpha-D-ribose 1-phosphate = 2-deoxy-D-ribose 5-phosphate</text>
        <dbReference type="Rhea" id="RHEA:27658"/>
        <dbReference type="ChEBI" id="CHEBI:57259"/>
        <dbReference type="ChEBI" id="CHEBI:62877"/>
        <dbReference type="EC" id="5.4.2.7"/>
    </reaction>
</comment>
<dbReference type="RefSeq" id="WP_212964792.1">
    <property type="nucleotide sequence ID" value="NZ_BORB01000001.1"/>
</dbReference>
<comment type="pathway">
    <text evidence="5">Carbohydrate degradation; 2-deoxy-D-ribose 1-phosphate degradation; D-glyceraldehyde 3-phosphate and acetaldehyde from 2-deoxy-alpha-D-ribose 1-phosphate: step 1/2.</text>
</comment>
<comment type="subcellular location">
    <subcellularLocation>
        <location evidence="5">Cytoplasm</location>
    </subcellularLocation>
</comment>
<dbReference type="EMBL" id="BORB01000001">
    <property type="protein sequence ID" value="GIN55697.1"/>
    <property type="molecule type" value="Genomic_DNA"/>
</dbReference>
<evidence type="ECO:0000313" key="8">
    <source>
        <dbReference type="EMBL" id="GIN55697.1"/>
    </source>
</evidence>
<dbReference type="Gene3D" id="3.30.70.1250">
    <property type="entry name" value="Phosphopentomutase"/>
    <property type="match status" value="1"/>
</dbReference>
<feature type="binding site" evidence="5">
    <location>
        <position position="329"/>
    </location>
    <ligand>
        <name>Mn(2+)</name>
        <dbReference type="ChEBI" id="CHEBI:29035"/>
        <label>1</label>
    </ligand>
</feature>
<keyword evidence="3 5" id="KW-0464">Manganese</keyword>
<evidence type="ECO:0000256" key="4">
    <source>
        <dbReference type="ARBA" id="ARBA00023235"/>
    </source>
</evidence>
<dbReference type="PANTHER" id="PTHR21110">
    <property type="entry name" value="PHOSPHOPENTOMUTASE"/>
    <property type="match status" value="1"/>
</dbReference>
<feature type="binding site" evidence="5">
    <location>
        <position position="15"/>
    </location>
    <ligand>
        <name>Mn(2+)</name>
        <dbReference type="ChEBI" id="CHEBI:29035"/>
        <label>1</label>
    </ligand>
</feature>
<reference evidence="8 9" key="1">
    <citation type="submission" date="2021-03" db="EMBL/GenBank/DDBJ databases">
        <title>Antimicrobial resistance genes in bacteria isolated from Japanese honey, and their potential for conferring macrolide and lincosamide resistance in the American foulbrood pathogen Paenibacillus larvae.</title>
        <authorList>
            <person name="Okamoto M."/>
            <person name="Kumagai M."/>
            <person name="Kanamori H."/>
            <person name="Takamatsu D."/>
        </authorList>
    </citation>
    <scope>NUCLEOTIDE SEQUENCE [LARGE SCALE GENOMIC DNA]</scope>
    <source>
        <strain evidence="8 9">J8TS2</strain>
    </source>
</reference>
<comment type="similarity">
    <text evidence="1 5">Belongs to the phosphopentomutase family.</text>
</comment>
<keyword evidence="5" id="KW-0963">Cytoplasm</keyword>
<proteinExistence type="inferred from homology"/>
<dbReference type="Pfam" id="PF01676">
    <property type="entry name" value="Metalloenzyme"/>
    <property type="match status" value="1"/>
</dbReference>
<comment type="catalytic activity">
    <reaction evidence="5">
        <text>alpha-D-ribose 1-phosphate = D-ribose 5-phosphate</text>
        <dbReference type="Rhea" id="RHEA:18793"/>
        <dbReference type="ChEBI" id="CHEBI:57720"/>
        <dbReference type="ChEBI" id="CHEBI:78346"/>
        <dbReference type="EC" id="5.4.2.7"/>
    </reaction>
</comment>
<evidence type="ECO:0000256" key="3">
    <source>
        <dbReference type="ARBA" id="ARBA00023211"/>
    </source>
</evidence>
<dbReference type="InterPro" id="IPR006124">
    <property type="entry name" value="Metalloenzyme"/>
</dbReference>
<protein>
    <recommendedName>
        <fullName evidence="5 6">Phosphopentomutase</fullName>
        <ecNumber evidence="5 6">5.4.2.7</ecNumber>
    </recommendedName>
    <alternativeName>
        <fullName evidence="5">Phosphodeoxyribomutase</fullName>
    </alternativeName>
</protein>
<dbReference type="EC" id="5.4.2.7" evidence="5 6"/>
<sequence>MDYTTFKKIHLIVLDSVGIGEAPDAAVFNDEGADTLGHIAEKMDGLTLPNLQSFGLANIRKIKGVDPVDKPLAFYTKMQEASNGKDTMTGHWELMGLVTSHPFKVFPNGFPELLITEMEKASGRSVIGNIPASGTEIIERLGKEHMETGALIVYTSADSVLQIAAHEEIVPLEELYQICEKTRQLTLKEEFKVGRVIARPFVGEPGNFQRTANRHDYALKPFARTVMNELKDAGFDVIALGKIHDIYDGEGITESIRTESNMDGVDKLLQTMGKNFTGLNFINLVDFDAKFGHRRNPKGYGQALEEFDQRVPEIIDQMGEEDLLIITADHGNDPTHHGTDHTREFVPMLAYSKKLSHGKELPIRKTFADVGATIARNFKVNWKGKGTSFLEDLQNIE</sequence>
<dbReference type="Gene3D" id="3.40.720.10">
    <property type="entry name" value="Alkaline Phosphatase, subunit A"/>
    <property type="match status" value="1"/>
</dbReference>
<keyword evidence="2 5" id="KW-0479">Metal-binding</keyword>
<evidence type="ECO:0000256" key="5">
    <source>
        <dbReference type="HAMAP-Rule" id="MF_00740"/>
    </source>
</evidence>
<dbReference type="PANTHER" id="PTHR21110:SF0">
    <property type="entry name" value="PHOSPHOPENTOMUTASE"/>
    <property type="match status" value="1"/>
</dbReference>
<comment type="function">
    <text evidence="5">Isomerase that catalyzes the conversion of deoxy-ribose 1-phosphate (dRib-1-P) and ribose 1-phosphate (Rib-1-P) to deoxy-ribose 5-phosphate (dRib-5-P) and ribose 5-phosphate (Rib-5-P), respectively.</text>
</comment>
<feature type="domain" description="Metalloenzyme" evidence="7">
    <location>
        <begin position="7"/>
        <end position="381"/>
    </location>
</feature>
<dbReference type="NCBIfam" id="NF003766">
    <property type="entry name" value="PRK05362.1"/>
    <property type="match status" value="1"/>
</dbReference>
<organism evidence="8 9">
    <name type="scientific">Lederbergia ruris</name>
    <dbReference type="NCBI Taxonomy" id="217495"/>
    <lineage>
        <taxon>Bacteria</taxon>
        <taxon>Bacillati</taxon>
        <taxon>Bacillota</taxon>
        <taxon>Bacilli</taxon>
        <taxon>Bacillales</taxon>
        <taxon>Bacillaceae</taxon>
        <taxon>Lederbergia</taxon>
    </lineage>
</organism>
<feature type="binding site" evidence="5">
    <location>
        <position position="293"/>
    </location>
    <ligand>
        <name>Mn(2+)</name>
        <dbReference type="ChEBI" id="CHEBI:29035"/>
        <label>2</label>
    </ligand>
</feature>
<name>A0ABQ4KED8_9BACI</name>
<evidence type="ECO:0000256" key="2">
    <source>
        <dbReference type="ARBA" id="ARBA00022723"/>
    </source>
</evidence>
<accession>A0ABQ4KED8</accession>
<dbReference type="InterPro" id="IPR017850">
    <property type="entry name" value="Alkaline_phosphatase_core_sf"/>
</dbReference>
<comment type="caution">
    <text evidence="8">The sequence shown here is derived from an EMBL/GenBank/DDBJ whole genome shotgun (WGS) entry which is preliminary data.</text>
</comment>
<dbReference type="NCBIfam" id="TIGR01696">
    <property type="entry name" value="deoB"/>
    <property type="match status" value="1"/>
</dbReference>
<keyword evidence="9" id="KW-1185">Reference proteome</keyword>
<dbReference type="InterPro" id="IPR024052">
    <property type="entry name" value="Phosphopentomutase_DeoB_cap_sf"/>
</dbReference>
<dbReference type="PIRSF" id="PIRSF001491">
    <property type="entry name" value="Ppentomutase"/>
    <property type="match status" value="1"/>
</dbReference>
<keyword evidence="4 5" id="KW-0413">Isomerase</keyword>
<gene>
    <name evidence="8" type="primary">drm</name>
    <name evidence="5" type="synonym">deoB</name>
    <name evidence="8" type="ORF">J8TS2_00160</name>
</gene>
<comment type="cofactor">
    <cofactor evidence="5">
        <name>Mn(2+)</name>
        <dbReference type="ChEBI" id="CHEBI:29035"/>
    </cofactor>
    <text evidence="5">Binds 2 manganese ions.</text>
</comment>
<feature type="binding site" evidence="5">
    <location>
        <position position="330"/>
    </location>
    <ligand>
        <name>Mn(2+)</name>
        <dbReference type="ChEBI" id="CHEBI:29035"/>
        <label>1</label>
    </ligand>
</feature>
<dbReference type="InterPro" id="IPR010045">
    <property type="entry name" value="DeoB"/>
</dbReference>
<feature type="binding site" evidence="5">
    <location>
        <position position="341"/>
    </location>
    <ligand>
        <name>Mn(2+)</name>
        <dbReference type="ChEBI" id="CHEBI:29035"/>
        <label>2</label>
    </ligand>
</feature>
<dbReference type="HAMAP" id="MF_00740">
    <property type="entry name" value="Phosphopentomut"/>
    <property type="match status" value="1"/>
</dbReference>
<evidence type="ECO:0000256" key="1">
    <source>
        <dbReference type="ARBA" id="ARBA00010373"/>
    </source>
</evidence>
<evidence type="ECO:0000256" key="6">
    <source>
        <dbReference type="NCBIfam" id="TIGR01696"/>
    </source>
</evidence>
<dbReference type="SUPFAM" id="SSF53649">
    <property type="entry name" value="Alkaline phosphatase-like"/>
    <property type="match status" value="1"/>
</dbReference>
<dbReference type="Proteomes" id="UP000679950">
    <property type="component" value="Unassembled WGS sequence"/>
</dbReference>
<evidence type="ECO:0000259" key="7">
    <source>
        <dbReference type="Pfam" id="PF01676"/>
    </source>
</evidence>
<evidence type="ECO:0000313" key="9">
    <source>
        <dbReference type="Proteomes" id="UP000679950"/>
    </source>
</evidence>
<dbReference type="SUPFAM" id="SSF143856">
    <property type="entry name" value="DeoB insert domain-like"/>
    <property type="match status" value="1"/>
</dbReference>
<dbReference type="CDD" id="cd16009">
    <property type="entry name" value="PPM"/>
    <property type="match status" value="1"/>
</dbReference>